<feature type="domain" description="TonB-dependent receptor-like beta-barrel" evidence="11">
    <location>
        <begin position="439"/>
        <end position="959"/>
    </location>
</feature>
<evidence type="ECO:0000256" key="6">
    <source>
        <dbReference type="ARBA" id="ARBA00023136"/>
    </source>
</evidence>
<keyword evidence="5 9" id="KW-0798">TonB box</keyword>
<evidence type="ECO:0000256" key="4">
    <source>
        <dbReference type="ARBA" id="ARBA00022692"/>
    </source>
</evidence>
<evidence type="ECO:0000256" key="10">
    <source>
        <dbReference type="SAM" id="MobiDB-lite"/>
    </source>
</evidence>
<gene>
    <name evidence="13" type="ORF">KZ820_13235</name>
</gene>
<dbReference type="Pfam" id="PF00593">
    <property type="entry name" value="TonB_dep_Rec_b-barrel"/>
    <property type="match status" value="1"/>
</dbReference>
<evidence type="ECO:0000256" key="2">
    <source>
        <dbReference type="ARBA" id="ARBA00022448"/>
    </source>
</evidence>
<keyword evidence="4 8" id="KW-0812">Transmembrane</keyword>
<feature type="region of interest" description="Disordered" evidence="10">
    <location>
        <begin position="1"/>
        <end position="29"/>
    </location>
</feature>
<evidence type="ECO:0000259" key="11">
    <source>
        <dbReference type="Pfam" id="PF00593"/>
    </source>
</evidence>
<evidence type="ECO:0000259" key="12">
    <source>
        <dbReference type="Pfam" id="PF07715"/>
    </source>
</evidence>
<accession>A0ABS7BQ36</accession>
<dbReference type="PANTHER" id="PTHR47234">
    <property type="match status" value="1"/>
</dbReference>
<dbReference type="Proteomes" id="UP000759103">
    <property type="component" value="Unassembled WGS sequence"/>
</dbReference>
<keyword evidence="7 8" id="KW-0998">Cell outer membrane</keyword>
<dbReference type="PANTHER" id="PTHR47234:SF1">
    <property type="entry name" value="TONB-DEPENDENT RECEPTOR"/>
    <property type="match status" value="1"/>
</dbReference>
<keyword evidence="14" id="KW-1185">Reference proteome</keyword>
<dbReference type="SUPFAM" id="SSF56935">
    <property type="entry name" value="Porins"/>
    <property type="match status" value="1"/>
</dbReference>
<reference evidence="13 14" key="1">
    <citation type="submission" date="2021-07" db="EMBL/GenBank/DDBJ databases">
        <title>Sphingomonas sp.</title>
        <authorList>
            <person name="Feng G."/>
            <person name="Li J."/>
            <person name="Pan M."/>
        </authorList>
    </citation>
    <scope>NUCLEOTIDE SEQUENCE [LARGE SCALE GENOMIC DNA]</scope>
    <source>
        <strain evidence="13 14">RRHST34</strain>
    </source>
</reference>
<dbReference type="Pfam" id="PF07715">
    <property type="entry name" value="Plug"/>
    <property type="match status" value="1"/>
</dbReference>
<comment type="caution">
    <text evidence="13">The sequence shown here is derived from an EMBL/GenBank/DDBJ whole genome shotgun (WGS) entry which is preliminary data.</text>
</comment>
<feature type="compositionally biased region" description="Low complexity" evidence="10">
    <location>
        <begin position="17"/>
        <end position="28"/>
    </location>
</feature>
<dbReference type="Gene3D" id="2.40.170.20">
    <property type="entry name" value="TonB-dependent receptor, beta-barrel domain"/>
    <property type="match status" value="1"/>
</dbReference>
<dbReference type="PROSITE" id="PS52016">
    <property type="entry name" value="TONB_DEPENDENT_REC_3"/>
    <property type="match status" value="1"/>
</dbReference>
<dbReference type="InterPro" id="IPR039426">
    <property type="entry name" value="TonB-dep_rcpt-like"/>
</dbReference>
<feature type="compositionally biased region" description="Pro residues" evidence="10">
    <location>
        <begin position="1"/>
        <end position="10"/>
    </location>
</feature>
<comment type="subcellular location">
    <subcellularLocation>
        <location evidence="1 8">Cell outer membrane</location>
        <topology evidence="1 8">Multi-pass membrane protein</topology>
    </subcellularLocation>
</comment>
<evidence type="ECO:0000313" key="13">
    <source>
        <dbReference type="EMBL" id="MBW6531701.1"/>
    </source>
</evidence>
<dbReference type="InterPro" id="IPR037066">
    <property type="entry name" value="Plug_dom_sf"/>
</dbReference>
<evidence type="ECO:0000256" key="7">
    <source>
        <dbReference type="ARBA" id="ARBA00023237"/>
    </source>
</evidence>
<dbReference type="EMBL" id="JAHXZN010000004">
    <property type="protein sequence ID" value="MBW6531701.1"/>
    <property type="molecule type" value="Genomic_DNA"/>
</dbReference>
<name>A0ABS7BQ36_9SPHN</name>
<dbReference type="InterPro" id="IPR012910">
    <property type="entry name" value="Plug_dom"/>
</dbReference>
<dbReference type="InterPro" id="IPR036942">
    <property type="entry name" value="Beta-barrel_TonB_sf"/>
</dbReference>
<proteinExistence type="inferred from homology"/>
<organism evidence="13 14">
    <name type="scientific">Sphingomonas citri</name>
    <dbReference type="NCBI Taxonomy" id="2862499"/>
    <lineage>
        <taxon>Bacteria</taxon>
        <taxon>Pseudomonadati</taxon>
        <taxon>Pseudomonadota</taxon>
        <taxon>Alphaproteobacteria</taxon>
        <taxon>Sphingomonadales</taxon>
        <taxon>Sphingomonadaceae</taxon>
        <taxon>Sphingomonas</taxon>
    </lineage>
</organism>
<evidence type="ECO:0000256" key="8">
    <source>
        <dbReference type="PROSITE-ProRule" id="PRU01360"/>
    </source>
</evidence>
<keyword evidence="13" id="KW-0675">Receptor</keyword>
<keyword evidence="6 8" id="KW-0472">Membrane</keyword>
<keyword evidence="3 8" id="KW-1134">Transmembrane beta strand</keyword>
<evidence type="ECO:0000256" key="1">
    <source>
        <dbReference type="ARBA" id="ARBA00004571"/>
    </source>
</evidence>
<feature type="domain" description="TonB-dependent receptor plug" evidence="12">
    <location>
        <begin position="42"/>
        <end position="161"/>
    </location>
</feature>
<comment type="similarity">
    <text evidence="8 9">Belongs to the TonB-dependent receptor family.</text>
</comment>
<protein>
    <submittedName>
        <fullName evidence="13">TonB-dependent receptor</fullName>
    </submittedName>
</protein>
<evidence type="ECO:0000256" key="3">
    <source>
        <dbReference type="ARBA" id="ARBA00022452"/>
    </source>
</evidence>
<keyword evidence="2 8" id="KW-0813">Transport</keyword>
<evidence type="ECO:0000256" key="5">
    <source>
        <dbReference type="ARBA" id="ARBA00023077"/>
    </source>
</evidence>
<evidence type="ECO:0000313" key="14">
    <source>
        <dbReference type="Proteomes" id="UP000759103"/>
    </source>
</evidence>
<dbReference type="Gene3D" id="2.170.130.10">
    <property type="entry name" value="TonB-dependent receptor, plug domain"/>
    <property type="match status" value="1"/>
</dbReference>
<evidence type="ECO:0000256" key="9">
    <source>
        <dbReference type="RuleBase" id="RU003357"/>
    </source>
</evidence>
<dbReference type="InterPro" id="IPR000531">
    <property type="entry name" value="Beta-barrel_TonB"/>
</dbReference>
<sequence>MPQSEQPPAPVEQSPVEPAAGTEAPAGGDIVVTGSILRTTDRASPSPVTTVSAEALDQRGVTTVQEGIQQLTSNNGPALTNSFTANGAFAGGASAVSLRGLSTNSTLVLFDGVRAAYYPLSDDGTRNFVDLNTIPDDIVDRIEVLRDGASSSYGADAIAGVVNIITKRQYKGIGGRAEAGISERGDASNQRLSLIAGTGDIDDNGYNAYVSGFYFRQSALYNRDRPYPYNTDDRRRICNDGECGPNQVVNGLDGNGGYTFSEGVFNTGGTLYVRPFDPTNTDAQGRYQQLNPALGCRTGPSYTLNAADLARTDADGNLVNAAAPTSVCQDDLVNNYGVISPQIERFGGSARFTARVGDNAEAYAMFNFQQSRVGYSGGNATIRGNANAGIDFPRFTTSGTGGAFAPGSFALTLPAYICDNGVGAANGIDTGCNASNGTLNPNNPFATAANPQVARIVGRIPSIRTYDETRSRVYRAALGIKGQVADTWDYAVDATAMHTDLRRLQRGYVRIDNLLTAIARGTYNFVDPFANTQAQQDFLSPDNVNDAQSDLAQVQATLGRSLATLPGGPLQLGLGIAYRYESINSPSANPDYNGPTDRYFVLNAFGIDGSRSVYSAFGELNAPIVDQFLVNVSGRYDKYSSGQSAFSPKVGAKFTPFRQLAIRGTYSRGFRIPSFGEANSLPTSGFVNASPSTYSDAFLAQYGCSQATFTSCPAYISNSSYGQTTRATPDLKPEKSRSFTAGVIFEPIRQLTLTVDYFNIKKTDAIAAADNQAAIDAYNAGQDAPAGFGLVPDVVDPRFPNARPRLAFVEASYVNENTIRSQGIDFGATGTLDIADDVSFTSAAQASLILELSTEFADGSKQTYQGTIGNYNLTAGSGTPRWRGTWQNTLNYKDYTLSATAQYFDGYNLSAEDQGGTRGDCSLNPGYVPCDVKSYITVDLTGSVKINDRATFYVNVINLLDDLPPIDPVTYGANLYNPVQGGTGIFGRMFRAGFKVGL</sequence>